<dbReference type="EMBL" id="JBHSMP010000029">
    <property type="protein sequence ID" value="MFC5431139.1"/>
    <property type="molecule type" value="Genomic_DNA"/>
</dbReference>
<evidence type="ECO:0000313" key="2">
    <source>
        <dbReference type="Proteomes" id="UP001596103"/>
    </source>
</evidence>
<comment type="caution">
    <text evidence="1">The sequence shown here is derived from an EMBL/GenBank/DDBJ whole genome shotgun (WGS) entry which is preliminary data.</text>
</comment>
<accession>A0ABW0JDK3</accession>
<dbReference type="PROSITE" id="PS51257">
    <property type="entry name" value="PROKAR_LIPOPROTEIN"/>
    <property type="match status" value="1"/>
</dbReference>
<evidence type="ECO:0000313" key="1">
    <source>
        <dbReference type="EMBL" id="MFC5431139.1"/>
    </source>
</evidence>
<keyword evidence="2" id="KW-1185">Reference proteome</keyword>
<sequence>MENLPRNCSTFTAMALLLTGCAVGTAPQGWQQGGPHLTPTECRDLAALRSNAPPTMAEHQSELVALRKAGYNPSPWDDDPYYPDDLQAAQRLVNYWFDTECQQFLPR</sequence>
<dbReference type="InterPro" id="IPR025421">
    <property type="entry name" value="DUF4148"/>
</dbReference>
<dbReference type="Proteomes" id="UP001596103">
    <property type="component" value="Unassembled WGS sequence"/>
</dbReference>
<organism evidence="1 2">
    <name type="scientific">Paraburkholderia denitrificans</name>
    <dbReference type="NCBI Taxonomy" id="694025"/>
    <lineage>
        <taxon>Bacteria</taxon>
        <taxon>Pseudomonadati</taxon>
        <taxon>Pseudomonadota</taxon>
        <taxon>Betaproteobacteria</taxon>
        <taxon>Burkholderiales</taxon>
        <taxon>Burkholderiaceae</taxon>
        <taxon>Paraburkholderia</taxon>
    </lineage>
</organism>
<protein>
    <submittedName>
        <fullName evidence="1">DUF4148 domain-containing protein</fullName>
    </submittedName>
</protein>
<gene>
    <name evidence="1" type="ORF">ACFPTO_20385</name>
</gene>
<proteinExistence type="predicted"/>
<dbReference type="RefSeq" id="WP_377714205.1">
    <property type="nucleotide sequence ID" value="NZ_JBHSMP010000029.1"/>
</dbReference>
<name>A0ABW0JDK3_9BURK</name>
<reference evidence="2" key="1">
    <citation type="journal article" date="2019" name="Int. J. Syst. Evol. Microbiol.">
        <title>The Global Catalogue of Microorganisms (GCM) 10K type strain sequencing project: providing services to taxonomists for standard genome sequencing and annotation.</title>
        <authorList>
            <consortium name="The Broad Institute Genomics Platform"/>
            <consortium name="The Broad Institute Genome Sequencing Center for Infectious Disease"/>
            <person name="Wu L."/>
            <person name="Ma J."/>
        </authorList>
    </citation>
    <scope>NUCLEOTIDE SEQUENCE [LARGE SCALE GENOMIC DNA]</scope>
    <source>
        <strain evidence="2">CCUG 56042</strain>
    </source>
</reference>
<dbReference type="Pfam" id="PF13663">
    <property type="entry name" value="DUF4148"/>
    <property type="match status" value="1"/>
</dbReference>